<reference evidence="2" key="1">
    <citation type="submission" date="2022-12" db="EMBL/GenBank/DDBJ databases">
        <title>Draft genome sequence of the thermophilic strain Brevibacillus thermoruber HT42, isolated from Los Humeros, Puebla, Mexico, with biotechnological potential.</title>
        <authorList>
            <person name="Lara Sanchez J."/>
            <person name="Solis Palacios R."/>
            <person name="Bustos Baena A.S."/>
            <person name="Ruz Baez A.E."/>
            <person name="Espinosa Luna G."/>
            <person name="Oliart Ros R.M."/>
        </authorList>
    </citation>
    <scope>NUCLEOTIDE SEQUENCE</scope>
    <source>
        <strain evidence="2">HT42</strain>
    </source>
</reference>
<evidence type="ECO:0000313" key="3">
    <source>
        <dbReference type="Proteomes" id="UP001151071"/>
    </source>
</evidence>
<dbReference type="SUPFAM" id="SSF55729">
    <property type="entry name" value="Acyl-CoA N-acyltransferases (Nat)"/>
    <property type="match status" value="1"/>
</dbReference>
<protein>
    <submittedName>
        <fullName evidence="2">GNAT family N-acetyltransferase</fullName>
        <ecNumber evidence="2">2.3.1.-</ecNumber>
    </submittedName>
</protein>
<dbReference type="Proteomes" id="UP001151071">
    <property type="component" value="Unassembled WGS sequence"/>
</dbReference>
<evidence type="ECO:0000259" key="1">
    <source>
        <dbReference type="PROSITE" id="PS51186"/>
    </source>
</evidence>
<keyword evidence="2" id="KW-0808">Transferase</keyword>
<dbReference type="InterPro" id="IPR051531">
    <property type="entry name" value="N-acetyltransferase"/>
</dbReference>
<keyword evidence="2" id="KW-0012">Acyltransferase</keyword>
<feature type="domain" description="N-acetyltransferase" evidence="1">
    <location>
        <begin position="4"/>
        <end position="145"/>
    </location>
</feature>
<dbReference type="PANTHER" id="PTHR43792">
    <property type="entry name" value="GNAT FAMILY, PUTATIVE (AFU_ORTHOLOGUE AFUA_3G00765)-RELATED-RELATED"/>
    <property type="match status" value="1"/>
</dbReference>
<dbReference type="Pfam" id="PF00583">
    <property type="entry name" value="Acetyltransf_1"/>
    <property type="match status" value="1"/>
</dbReference>
<name>A0A9X3TVQ6_9BACL</name>
<gene>
    <name evidence="2" type="ORF">O3V59_22140</name>
</gene>
<dbReference type="EC" id="2.3.1.-" evidence="2"/>
<organism evidence="2 3">
    <name type="scientific">Brevibacillus thermoruber</name>
    <dbReference type="NCBI Taxonomy" id="33942"/>
    <lineage>
        <taxon>Bacteria</taxon>
        <taxon>Bacillati</taxon>
        <taxon>Bacillota</taxon>
        <taxon>Bacilli</taxon>
        <taxon>Bacillales</taxon>
        <taxon>Paenibacillaceae</taxon>
        <taxon>Brevibacillus</taxon>
    </lineage>
</organism>
<comment type="caution">
    <text evidence="2">The sequence shown here is derived from an EMBL/GenBank/DDBJ whole genome shotgun (WGS) entry which is preliminary data.</text>
</comment>
<accession>A0A9X3TVQ6</accession>
<proteinExistence type="predicted"/>
<dbReference type="CDD" id="cd04301">
    <property type="entry name" value="NAT_SF"/>
    <property type="match status" value="1"/>
</dbReference>
<dbReference type="PANTHER" id="PTHR43792:SF1">
    <property type="entry name" value="N-ACETYLTRANSFERASE DOMAIN-CONTAINING PROTEIN"/>
    <property type="match status" value="1"/>
</dbReference>
<dbReference type="GO" id="GO:0016747">
    <property type="term" value="F:acyltransferase activity, transferring groups other than amino-acyl groups"/>
    <property type="evidence" value="ECO:0007669"/>
    <property type="project" value="InterPro"/>
</dbReference>
<dbReference type="RefSeq" id="WP_029100764.1">
    <property type="nucleotide sequence ID" value="NZ_JAPYYP010000062.1"/>
</dbReference>
<dbReference type="AlphaFoldDB" id="A0A9X3TVQ6"/>
<dbReference type="Gene3D" id="3.40.630.30">
    <property type="match status" value="1"/>
</dbReference>
<dbReference type="PROSITE" id="PS51186">
    <property type="entry name" value="GNAT"/>
    <property type="match status" value="1"/>
</dbReference>
<dbReference type="InterPro" id="IPR000182">
    <property type="entry name" value="GNAT_dom"/>
</dbReference>
<keyword evidence="3" id="KW-1185">Reference proteome</keyword>
<dbReference type="InterPro" id="IPR016181">
    <property type="entry name" value="Acyl_CoA_acyltransferase"/>
</dbReference>
<dbReference type="EMBL" id="JAPYYP010000062">
    <property type="protein sequence ID" value="MDA5111038.1"/>
    <property type="molecule type" value="Genomic_DNA"/>
</dbReference>
<sequence length="145" mass="16776">MADLIFHDIHIEHIPIVNSWYRDADSFHVEKLTEEFIHYVASNSDYDCWLIASQNEFIGKIDVEREKDKAYISIIINPDYRRKGYGKKALQQIIDTYANTGIKQIIGGIFHTNEASKRLFLSVGFIPLSNEPDEDGFIDVVYAYN</sequence>
<evidence type="ECO:0000313" key="2">
    <source>
        <dbReference type="EMBL" id="MDA5111038.1"/>
    </source>
</evidence>